<evidence type="ECO:0000313" key="2">
    <source>
        <dbReference type="EMBL" id="PYZ96954.1"/>
    </source>
</evidence>
<dbReference type="InterPro" id="IPR001296">
    <property type="entry name" value="Glyco_trans_1"/>
</dbReference>
<dbReference type="PANTHER" id="PTHR12526">
    <property type="entry name" value="GLYCOSYLTRANSFERASE"/>
    <property type="match status" value="1"/>
</dbReference>
<name>A0A2W0H547_9BACI</name>
<dbReference type="RefSeq" id="WP_110520893.1">
    <property type="nucleotide sequence ID" value="NZ_PDOF01000002.1"/>
</dbReference>
<evidence type="ECO:0000259" key="1">
    <source>
        <dbReference type="Pfam" id="PF00534"/>
    </source>
</evidence>
<comment type="caution">
    <text evidence="2">The sequence shown here is derived from an EMBL/GenBank/DDBJ whole genome shotgun (WGS) entry which is preliminary data.</text>
</comment>
<dbReference type="Proteomes" id="UP000248066">
    <property type="component" value="Unassembled WGS sequence"/>
</dbReference>
<dbReference type="SUPFAM" id="SSF53756">
    <property type="entry name" value="UDP-Glycosyltransferase/glycogen phosphorylase"/>
    <property type="match status" value="1"/>
</dbReference>
<dbReference type="Gene3D" id="3.40.50.2000">
    <property type="entry name" value="Glycogen Phosphorylase B"/>
    <property type="match status" value="2"/>
</dbReference>
<gene>
    <name evidence="2" type="ORF">CR205_14870</name>
</gene>
<dbReference type="EMBL" id="PDOF01000002">
    <property type="protein sequence ID" value="PYZ96954.1"/>
    <property type="molecule type" value="Genomic_DNA"/>
</dbReference>
<keyword evidence="2" id="KW-0808">Transferase</keyword>
<sequence>MKKNVLIASFDLEVGGVERSLISMLRNYDYDQYEVDLKLFSHTGDFMDLLPPGPGLLTECPKYKTFRLSIAETVKRGSFALAAARLRARYKAARSGAEETGYRQMQYMWQYALPHLPEARKPYDIAISYLWPHDFVAYKVTAKTKIAWIHTDYSTVDTDVERDLKTWSAFDAIIAVSDQCRKAFLKKYPILKKKVHVVENITSPDMVRTLASEEEPEPLNRDHRFKFVTVGRLSHAKGIDQAVEALKLLVDKGYSDAAWYVVGYGGDEAAIREAVASYGLEDHFFLLGKKTNPYPYMKAADVYVQPSRYEGKAVTVGEAQILGKPVLITNYPTARSQVKDGVDGLICSQGPKGIADGLEVMLTNERLRQKLSANCLETDYRNHDELLKLYTLP</sequence>
<reference evidence="2 3" key="1">
    <citation type="submission" date="2017-10" db="EMBL/GenBank/DDBJ databases">
        <title>Bacillus sp. nov., a halophilic bacterium isolated from a Yangshapao Lake.</title>
        <authorList>
            <person name="Wang H."/>
        </authorList>
    </citation>
    <scope>NUCLEOTIDE SEQUENCE [LARGE SCALE GENOMIC DNA]</scope>
    <source>
        <strain evidence="2 3">YSP-3</strain>
    </source>
</reference>
<dbReference type="CDD" id="cd03811">
    <property type="entry name" value="GT4_GT28_WabH-like"/>
    <property type="match status" value="1"/>
</dbReference>
<organism evidence="2 3">
    <name type="scientific">Alteribacter lacisalsi</name>
    <dbReference type="NCBI Taxonomy" id="2045244"/>
    <lineage>
        <taxon>Bacteria</taxon>
        <taxon>Bacillati</taxon>
        <taxon>Bacillota</taxon>
        <taxon>Bacilli</taxon>
        <taxon>Bacillales</taxon>
        <taxon>Bacillaceae</taxon>
        <taxon>Alteribacter</taxon>
    </lineage>
</organism>
<evidence type="ECO:0000313" key="3">
    <source>
        <dbReference type="Proteomes" id="UP000248066"/>
    </source>
</evidence>
<keyword evidence="3" id="KW-1185">Reference proteome</keyword>
<dbReference type="Pfam" id="PF00534">
    <property type="entry name" value="Glycos_transf_1"/>
    <property type="match status" value="1"/>
</dbReference>
<dbReference type="PANTHER" id="PTHR12526:SF630">
    <property type="entry name" value="GLYCOSYLTRANSFERASE"/>
    <property type="match status" value="1"/>
</dbReference>
<protein>
    <submittedName>
        <fullName evidence="2">Glycosyl transferase</fullName>
    </submittedName>
</protein>
<feature type="domain" description="Glycosyl transferase family 1" evidence="1">
    <location>
        <begin position="215"/>
        <end position="374"/>
    </location>
</feature>
<accession>A0A2W0H547</accession>
<dbReference type="OrthoDB" id="9813638at2"/>
<dbReference type="GO" id="GO:0016757">
    <property type="term" value="F:glycosyltransferase activity"/>
    <property type="evidence" value="ECO:0007669"/>
    <property type="project" value="InterPro"/>
</dbReference>
<dbReference type="AlphaFoldDB" id="A0A2W0H547"/>
<proteinExistence type="predicted"/>